<dbReference type="OrthoDB" id="3403133at2"/>
<dbReference type="InterPro" id="IPR048000">
    <property type="entry name" value="TnsA-like"/>
</dbReference>
<dbReference type="AlphaFoldDB" id="A0A1I4RF98"/>
<evidence type="ECO:0000313" key="4">
    <source>
        <dbReference type="Proteomes" id="UP000270697"/>
    </source>
</evidence>
<dbReference type="EMBL" id="RBXX01000002">
    <property type="protein sequence ID" value="RKT88034.1"/>
    <property type="molecule type" value="Genomic_DNA"/>
</dbReference>
<keyword evidence="4" id="KW-1185">Reference proteome</keyword>
<accession>A0A1I4RF98</accession>
<evidence type="ECO:0000313" key="3">
    <source>
        <dbReference type="Proteomes" id="UP000199398"/>
    </source>
</evidence>
<proteinExistence type="predicted"/>
<dbReference type="STRING" id="455193.SAMN05421805_101532"/>
<dbReference type="Proteomes" id="UP000199398">
    <property type="component" value="Unassembled WGS sequence"/>
</dbReference>
<evidence type="ECO:0000313" key="2">
    <source>
        <dbReference type="EMBL" id="SFM50897.1"/>
    </source>
</evidence>
<evidence type="ECO:0000313" key="1">
    <source>
        <dbReference type="EMBL" id="RKT88034.1"/>
    </source>
</evidence>
<organism evidence="2 3">
    <name type="scientific">Saccharopolyspora antimicrobica</name>
    <dbReference type="NCBI Taxonomy" id="455193"/>
    <lineage>
        <taxon>Bacteria</taxon>
        <taxon>Bacillati</taxon>
        <taxon>Actinomycetota</taxon>
        <taxon>Actinomycetes</taxon>
        <taxon>Pseudonocardiales</taxon>
        <taxon>Pseudonocardiaceae</taxon>
        <taxon>Saccharopolyspora</taxon>
    </lineage>
</organism>
<name>A0A1I4RF98_9PSEU</name>
<dbReference type="NCBIfam" id="NF033179">
    <property type="entry name" value="TnsA_like_Actin"/>
    <property type="match status" value="1"/>
</dbReference>
<protein>
    <recommendedName>
        <fullName evidence="5">TnsA-like heteromeric transposase endonuclease subunit</fullName>
    </recommendedName>
</protein>
<reference evidence="2 3" key="1">
    <citation type="submission" date="2016-10" db="EMBL/GenBank/DDBJ databases">
        <authorList>
            <person name="de Groot N.N."/>
        </authorList>
    </citation>
    <scope>NUCLEOTIDE SEQUENCE [LARGE SCALE GENOMIC DNA]</scope>
    <source>
        <strain evidence="2 3">CPCC 201259</strain>
    </source>
</reference>
<dbReference type="EMBL" id="FOUP01000001">
    <property type="protein sequence ID" value="SFM50897.1"/>
    <property type="molecule type" value="Genomic_DNA"/>
</dbReference>
<dbReference type="Proteomes" id="UP000270697">
    <property type="component" value="Unassembled WGS sequence"/>
</dbReference>
<sequence length="255" mass="28025">MGLRVAGSLAASRLAPGSVFDMAFVGADGSAQSAPLSSCWTVPFETVSPVRKFSSYRGKRSFSGLWWSSTTADHVGFESWMERDHVMALDFDASVVGFSSQPFRLSWDDGKRNRSHVPDYFARLRDGTGVVVDVRADDSIKPDDEAAFAATEQACASVGWTFRRVGELDSVWASNVRWLAGYRHPRCLHAGRATDLRQAFRTPTPLLDGVLRVGDPIAVLPTLFHLLWARSLEVDLQSSPLSASSLVWCRGGDKR</sequence>
<evidence type="ECO:0008006" key="5">
    <source>
        <dbReference type="Google" id="ProtNLM"/>
    </source>
</evidence>
<gene>
    <name evidence="1" type="ORF">ATL45_6460</name>
    <name evidence="2" type="ORF">SAMN05421805_101532</name>
</gene>
<reference evidence="1 4" key="2">
    <citation type="submission" date="2018-10" db="EMBL/GenBank/DDBJ databases">
        <title>Sequencing the genomes of 1000 actinobacteria strains.</title>
        <authorList>
            <person name="Klenk H.-P."/>
        </authorList>
    </citation>
    <scope>NUCLEOTIDE SEQUENCE [LARGE SCALE GENOMIC DNA]</scope>
    <source>
        <strain evidence="1 4">DSM 45119</strain>
    </source>
</reference>